<accession>A0A5P2C4X5</accession>
<evidence type="ECO:0000313" key="2">
    <source>
        <dbReference type="EMBL" id="QES35729.1"/>
    </source>
</evidence>
<proteinExistence type="predicted"/>
<protein>
    <submittedName>
        <fullName evidence="2">Uncharacterized protein</fullName>
    </submittedName>
</protein>
<sequence>MRVVAGFAGGAAGAVGAEVGQSVSDLVRRRVGADPSGRAALAVVDERPRDPDALAALTAAVRERVVADPEFAAGLAQALAQALAGAPPSEPPPPAEPPSAPSDPPPPPPEPPRQNTGSIVIDGGAKVRGSTLSLGPVTFNNTPAGRTALVACLAVLAALVVLAVYGGTKAFDGDDSPGGGGVAASGVEAGDAAVGGTGDGSGDGSGSDAGGGGQGEGEWKPEPLADADAVLGVLPDTTSLASGWTMTSAPSAEASSQDDGSTYEGEAAYQGSYGMDTRFRVVAYPSTDKASAAFRARSREAAEEGARRMTMPAVGDELIAFSLSESRGGGYVTETTNYTMVRTGTVITIVSGKDTESRSYDSEDLRSVTQLMSERARSAQSG</sequence>
<name>A0A5P2C4X5_STRVZ</name>
<reference evidence="2 3" key="1">
    <citation type="submission" date="2018-05" db="EMBL/GenBank/DDBJ databases">
        <title>Streptomyces venezuelae.</title>
        <authorList>
            <person name="Kim W."/>
            <person name="Lee N."/>
            <person name="Cho B.-K."/>
        </authorList>
    </citation>
    <scope>NUCLEOTIDE SEQUENCE [LARGE SCALE GENOMIC DNA]</scope>
    <source>
        <strain evidence="2 3">ATCC 14584</strain>
    </source>
</reference>
<dbReference type="AlphaFoldDB" id="A0A5P2C4X5"/>
<evidence type="ECO:0000313" key="3">
    <source>
        <dbReference type="Proteomes" id="UP000322927"/>
    </source>
</evidence>
<feature type="region of interest" description="Disordered" evidence="1">
    <location>
        <begin position="82"/>
        <end position="120"/>
    </location>
</feature>
<organism evidence="2 3">
    <name type="scientific">Streptomyces venezuelae</name>
    <dbReference type="NCBI Taxonomy" id="54571"/>
    <lineage>
        <taxon>Bacteria</taxon>
        <taxon>Bacillati</taxon>
        <taxon>Actinomycetota</taxon>
        <taxon>Actinomycetes</taxon>
        <taxon>Kitasatosporales</taxon>
        <taxon>Streptomycetaceae</taxon>
        <taxon>Streptomyces</taxon>
    </lineage>
</organism>
<gene>
    <name evidence="2" type="ORF">DEJ48_21980</name>
</gene>
<feature type="compositionally biased region" description="Pro residues" evidence="1">
    <location>
        <begin position="88"/>
        <end position="112"/>
    </location>
</feature>
<dbReference type="Proteomes" id="UP000322927">
    <property type="component" value="Chromosome"/>
</dbReference>
<feature type="compositionally biased region" description="Basic and acidic residues" evidence="1">
    <location>
        <begin position="354"/>
        <end position="366"/>
    </location>
</feature>
<feature type="compositionally biased region" description="Polar residues" evidence="1">
    <location>
        <begin position="367"/>
        <end position="382"/>
    </location>
</feature>
<feature type="region of interest" description="Disordered" evidence="1">
    <location>
        <begin position="170"/>
        <end position="222"/>
    </location>
</feature>
<feature type="compositionally biased region" description="Gly residues" evidence="1">
    <location>
        <begin position="193"/>
        <end position="216"/>
    </location>
</feature>
<evidence type="ECO:0000256" key="1">
    <source>
        <dbReference type="SAM" id="MobiDB-lite"/>
    </source>
</evidence>
<feature type="compositionally biased region" description="Polar residues" evidence="1">
    <location>
        <begin position="242"/>
        <end position="260"/>
    </location>
</feature>
<feature type="region of interest" description="Disordered" evidence="1">
    <location>
        <begin position="242"/>
        <end position="265"/>
    </location>
</feature>
<dbReference type="EMBL" id="CP029192">
    <property type="protein sequence ID" value="QES35729.1"/>
    <property type="molecule type" value="Genomic_DNA"/>
</dbReference>
<feature type="region of interest" description="Disordered" evidence="1">
    <location>
        <begin position="354"/>
        <end position="382"/>
    </location>
</feature>